<comment type="catalytic activity">
    <reaction evidence="18 19">
        <text>UDP-N-acetyl-alpha-D-muramate + NADP(+) = UDP-N-acetyl-3-O-(1-carboxyvinyl)-alpha-D-glucosamine + NADPH + H(+)</text>
        <dbReference type="Rhea" id="RHEA:12248"/>
        <dbReference type="ChEBI" id="CHEBI:15378"/>
        <dbReference type="ChEBI" id="CHEBI:57783"/>
        <dbReference type="ChEBI" id="CHEBI:58349"/>
        <dbReference type="ChEBI" id="CHEBI:68483"/>
        <dbReference type="ChEBI" id="CHEBI:70757"/>
        <dbReference type="EC" id="1.3.1.98"/>
    </reaction>
</comment>
<dbReference type="SUPFAM" id="SSF56194">
    <property type="entry name" value="Uridine diphospho-N-Acetylenolpyruvylglucosamine reductase, MurB, C-terminal domain"/>
    <property type="match status" value="1"/>
</dbReference>
<dbReference type="PANTHER" id="PTHR21071:SF4">
    <property type="entry name" value="UDP-N-ACETYLENOLPYRUVOYLGLUCOSAMINE REDUCTASE"/>
    <property type="match status" value="1"/>
</dbReference>
<dbReference type="GO" id="GO:0071949">
    <property type="term" value="F:FAD binding"/>
    <property type="evidence" value="ECO:0007669"/>
    <property type="project" value="InterPro"/>
</dbReference>
<evidence type="ECO:0000256" key="14">
    <source>
        <dbReference type="ARBA" id="ARBA00023002"/>
    </source>
</evidence>
<keyword evidence="7 19" id="KW-0963">Cytoplasm</keyword>
<keyword evidence="13 19" id="KW-0573">Peptidoglycan synthesis</keyword>
<dbReference type="InterPro" id="IPR016169">
    <property type="entry name" value="FAD-bd_PCMH_sub2"/>
</dbReference>
<dbReference type="Gene3D" id="3.30.465.10">
    <property type="match status" value="1"/>
</dbReference>
<dbReference type="InterPro" id="IPR016167">
    <property type="entry name" value="FAD-bd_PCMH_sub1"/>
</dbReference>
<feature type="active site" evidence="19">
    <location>
        <position position="166"/>
    </location>
</feature>
<dbReference type="STRING" id="452637.Oter_2589"/>
<comment type="function">
    <text evidence="2 19">Cell wall formation.</text>
</comment>
<dbReference type="KEGG" id="ote:Oter_2589"/>
<evidence type="ECO:0000256" key="6">
    <source>
        <dbReference type="ARBA" id="ARBA00015188"/>
    </source>
</evidence>
<comment type="pathway">
    <text evidence="4 19">Cell wall biogenesis; peptidoglycan biosynthesis.</text>
</comment>
<dbReference type="HOGENOM" id="CLU_035304_0_0_0"/>
<dbReference type="InterPro" id="IPR006094">
    <property type="entry name" value="Oxid_FAD_bind_N"/>
</dbReference>
<dbReference type="NCBIfam" id="TIGR00179">
    <property type="entry name" value="murB"/>
    <property type="match status" value="1"/>
</dbReference>
<reference evidence="21 22" key="1">
    <citation type="journal article" date="2011" name="J. Bacteriol.">
        <title>Genome sequence of the verrucomicrobium Opitutus terrae PB90-1, an abundant inhabitant of rice paddy soil ecosystems.</title>
        <authorList>
            <person name="van Passel M.W."/>
            <person name="Kant R."/>
            <person name="Palva A."/>
            <person name="Copeland A."/>
            <person name="Lucas S."/>
            <person name="Lapidus A."/>
            <person name="Glavina del Rio T."/>
            <person name="Pitluck S."/>
            <person name="Goltsman E."/>
            <person name="Clum A."/>
            <person name="Sun H."/>
            <person name="Schmutz J."/>
            <person name="Larimer F.W."/>
            <person name="Land M.L."/>
            <person name="Hauser L."/>
            <person name="Kyrpides N."/>
            <person name="Mikhailova N."/>
            <person name="Richardson P.P."/>
            <person name="Janssen P.H."/>
            <person name="de Vos W.M."/>
            <person name="Smidt H."/>
        </authorList>
    </citation>
    <scope>NUCLEOTIDE SEQUENCE [LARGE SCALE GENOMIC DNA]</scope>
    <source>
        <strain evidence="22">DSM 11246 / JCM 15787 / PB90-1</strain>
    </source>
</reference>
<dbReference type="GO" id="GO:0008762">
    <property type="term" value="F:UDP-N-acetylmuramate dehydrogenase activity"/>
    <property type="evidence" value="ECO:0007669"/>
    <property type="project" value="UniProtKB-UniRule"/>
</dbReference>
<evidence type="ECO:0000313" key="21">
    <source>
        <dbReference type="EMBL" id="ACB75871.1"/>
    </source>
</evidence>
<dbReference type="OrthoDB" id="9804753at2"/>
<feature type="active site" description="Proton donor" evidence="19">
    <location>
        <position position="240"/>
    </location>
</feature>
<dbReference type="Gene3D" id="3.30.43.10">
    <property type="entry name" value="Uridine Diphospho-n-acetylenolpyruvylglucosamine Reductase, domain 2"/>
    <property type="match status" value="1"/>
</dbReference>
<dbReference type="InterPro" id="IPR036635">
    <property type="entry name" value="MurB_C_sf"/>
</dbReference>
<evidence type="ECO:0000259" key="20">
    <source>
        <dbReference type="PROSITE" id="PS51387"/>
    </source>
</evidence>
<feature type="domain" description="FAD-binding PCMH-type" evidence="20">
    <location>
        <begin position="18"/>
        <end position="190"/>
    </location>
</feature>
<evidence type="ECO:0000256" key="7">
    <source>
        <dbReference type="ARBA" id="ARBA00022490"/>
    </source>
</evidence>
<keyword evidence="16 19" id="KW-0961">Cell wall biogenesis/degradation</keyword>
<dbReference type="GO" id="GO:0051301">
    <property type="term" value="P:cell division"/>
    <property type="evidence" value="ECO:0007669"/>
    <property type="project" value="UniProtKB-KW"/>
</dbReference>
<dbReference type="InterPro" id="IPR016166">
    <property type="entry name" value="FAD-bd_PCMH"/>
</dbReference>
<dbReference type="InterPro" id="IPR011601">
    <property type="entry name" value="MurB_C"/>
</dbReference>
<proteinExistence type="inferred from homology"/>
<keyword evidence="14 19" id="KW-0560">Oxidoreductase</keyword>
<comment type="similarity">
    <text evidence="19">Belongs to the MurB family.</text>
</comment>
<dbReference type="GO" id="GO:0008360">
    <property type="term" value="P:regulation of cell shape"/>
    <property type="evidence" value="ECO:0007669"/>
    <property type="project" value="UniProtKB-KW"/>
</dbReference>
<keyword evidence="22" id="KW-1185">Reference proteome</keyword>
<evidence type="ECO:0000313" key="22">
    <source>
        <dbReference type="Proteomes" id="UP000007013"/>
    </source>
</evidence>
<evidence type="ECO:0000256" key="11">
    <source>
        <dbReference type="ARBA" id="ARBA00022857"/>
    </source>
</evidence>
<keyword evidence="10 19" id="KW-0274">FAD</keyword>
<dbReference type="GO" id="GO:0005829">
    <property type="term" value="C:cytosol"/>
    <property type="evidence" value="ECO:0007669"/>
    <property type="project" value="TreeGrafter"/>
</dbReference>
<dbReference type="Pfam" id="PF02873">
    <property type="entry name" value="MurB_C"/>
    <property type="match status" value="1"/>
</dbReference>
<dbReference type="EC" id="1.3.1.98" evidence="5 19"/>
<dbReference type="eggNOG" id="COG0812">
    <property type="taxonomic scope" value="Bacteria"/>
</dbReference>
<comment type="subcellular location">
    <subcellularLocation>
        <location evidence="3 19">Cytoplasm</location>
    </subcellularLocation>
</comment>
<keyword evidence="8 19" id="KW-0132">Cell division</keyword>
<sequence length="342" mass="36389">MHLTIREHVSLAPLTTLGIGGPARYYIEAATVADLREAVAFAGARSLPVFILGGGSNLLVSDVGFPGVVIRVQITGVHAKPQGECVVLRAGAGEAWDGFVAYCVAHGYWGLENLSLIPGTVGAAPVQNIGAYGREVREVIESVVVFDPLSAAERTLTNAACLFGYRDSVFKHGDAKQLIVMGVSFKLSLTPRPELAYKDLATRFSTPGVASPSLAEIRDAVIAIRTAKFPDLSRTGTAGSFWKNPVVTIATLESLRARFPEMPSYPVDATHAKLPLAWILDVVLKAKGYAKGNVALFHQQPLVLVAGRGATCREITAFAAEIEARVAEQTGIMIEKEVLVVA</sequence>
<evidence type="ECO:0000256" key="3">
    <source>
        <dbReference type="ARBA" id="ARBA00004496"/>
    </source>
</evidence>
<evidence type="ECO:0000256" key="9">
    <source>
        <dbReference type="ARBA" id="ARBA00022630"/>
    </source>
</evidence>
<evidence type="ECO:0000256" key="10">
    <source>
        <dbReference type="ARBA" id="ARBA00022827"/>
    </source>
</evidence>
<dbReference type="GO" id="GO:0071555">
    <property type="term" value="P:cell wall organization"/>
    <property type="evidence" value="ECO:0007669"/>
    <property type="project" value="UniProtKB-KW"/>
</dbReference>
<evidence type="ECO:0000256" key="2">
    <source>
        <dbReference type="ARBA" id="ARBA00003921"/>
    </source>
</evidence>
<feature type="active site" evidence="19">
    <location>
        <position position="337"/>
    </location>
</feature>
<evidence type="ECO:0000256" key="8">
    <source>
        <dbReference type="ARBA" id="ARBA00022618"/>
    </source>
</evidence>
<evidence type="ECO:0000256" key="17">
    <source>
        <dbReference type="ARBA" id="ARBA00031026"/>
    </source>
</evidence>
<evidence type="ECO:0000256" key="1">
    <source>
        <dbReference type="ARBA" id="ARBA00001974"/>
    </source>
</evidence>
<keyword evidence="11 19" id="KW-0521">NADP</keyword>
<evidence type="ECO:0000256" key="13">
    <source>
        <dbReference type="ARBA" id="ARBA00022984"/>
    </source>
</evidence>
<gene>
    <name evidence="19" type="primary">murB</name>
    <name evidence="21" type="ordered locus">Oter_2589</name>
</gene>
<protein>
    <recommendedName>
        <fullName evidence="6 19">UDP-N-acetylenolpyruvoylglucosamine reductase</fullName>
        <ecNumber evidence="5 19">1.3.1.98</ecNumber>
    </recommendedName>
    <alternativeName>
        <fullName evidence="17 19">UDP-N-acetylmuramate dehydrogenase</fullName>
    </alternativeName>
</protein>
<evidence type="ECO:0000256" key="18">
    <source>
        <dbReference type="ARBA" id="ARBA00048914"/>
    </source>
</evidence>
<dbReference type="RefSeq" id="WP_012375406.1">
    <property type="nucleotide sequence ID" value="NC_010571.1"/>
</dbReference>
<dbReference type="InterPro" id="IPR003170">
    <property type="entry name" value="MurB"/>
</dbReference>
<organism evidence="21 22">
    <name type="scientific">Opitutus terrae (strain DSM 11246 / JCM 15787 / PB90-1)</name>
    <dbReference type="NCBI Taxonomy" id="452637"/>
    <lineage>
        <taxon>Bacteria</taxon>
        <taxon>Pseudomonadati</taxon>
        <taxon>Verrucomicrobiota</taxon>
        <taxon>Opitutia</taxon>
        <taxon>Opitutales</taxon>
        <taxon>Opitutaceae</taxon>
        <taxon>Opitutus</taxon>
    </lineage>
</organism>
<comment type="cofactor">
    <cofactor evidence="1 19">
        <name>FAD</name>
        <dbReference type="ChEBI" id="CHEBI:57692"/>
    </cofactor>
</comment>
<dbReference type="EMBL" id="CP001032">
    <property type="protein sequence ID" value="ACB75871.1"/>
    <property type="molecule type" value="Genomic_DNA"/>
</dbReference>
<dbReference type="Pfam" id="PF01565">
    <property type="entry name" value="FAD_binding_4"/>
    <property type="match status" value="1"/>
</dbReference>
<keyword evidence="12 19" id="KW-0133">Cell shape</keyword>
<dbReference type="HAMAP" id="MF_00037">
    <property type="entry name" value="MurB"/>
    <property type="match status" value="1"/>
</dbReference>
<evidence type="ECO:0000256" key="19">
    <source>
        <dbReference type="HAMAP-Rule" id="MF_00037"/>
    </source>
</evidence>
<dbReference type="UniPathway" id="UPA00219"/>
<keyword evidence="15 19" id="KW-0131">Cell cycle</keyword>
<evidence type="ECO:0000256" key="5">
    <source>
        <dbReference type="ARBA" id="ARBA00012518"/>
    </source>
</evidence>
<dbReference type="Proteomes" id="UP000007013">
    <property type="component" value="Chromosome"/>
</dbReference>
<evidence type="ECO:0000256" key="15">
    <source>
        <dbReference type="ARBA" id="ARBA00023306"/>
    </source>
</evidence>
<dbReference type="SUPFAM" id="SSF56176">
    <property type="entry name" value="FAD-binding/transporter-associated domain-like"/>
    <property type="match status" value="1"/>
</dbReference>
<dbReference type="NCBIfam" id="NF010478">
    <property type="entry name" value="PRK13903.1"/>
    <property type="match status" value="1"/>
</dbReference>
<evidence type="ECO:0000256" key="16">
    <source>
        <dbReference type="ARBA" id="ARBA00023316"/>
    </source>
</evidence>
<dbReference type="PANTHER" id="PTHR21071">
    <property type="entry name" value="UDP-N-ACETYLENOLPYRUVOYLGLUCOSAMINE REDUCTASE"/>
    <property type="match status" value="1"/>
</dbReference>
<dbReference type="NCBIfam" id="NF000755">
    <property type="entry name" value="PRK00046.1"/>
    <property type="match status" value="1"/>
</dbReference>
<dbReference type="AlphaFoldDB" id="B1ZTY9"/>
<evidence type="ECO:0000256" key="4">
    <source>
        <dbReference type="ARBA" id="ARBA00004752"/>
    </source>
</evidence>
<keyword evidence="9 19" id="KW-0285">Flavoprotein</keyword>
<dbReference type="PROSITE" id="PS51387">
    <property type="entry name" value="FAD_PCMH"/>
    <property type="match status" value="1"/>
</dbReference>
<dbReference type="InterPro" id="IPR036318">
    <property type="entry name" value="FAD-bd_PCMH-like_sf"/>
</dbReference>
<dbReference type="Gene3D" id="3.90.78.10">
    <property type="entry name" value="UDP-N-acetylenolpyruvoylglucosamine reductase, C-terminal domain"/>
    <property type="match status" value="1"/>
</dbReference>
<dbReference type="GO" id="GO:0009252">
    <property type="term" value="P:peptidoglycan biosynthetic process"/>
    <property type="evidence" value="ECO:0007669"/>
    <property type="project" value="UniProtKB-UniRule"/>
</dbReference>
<evidence type="ECO:0000256" key="12">
    <source>
        <dbReference type="ARBA" id="ARBA00022960"/>
    </source>
</evidence>
<accession>B1ZTY9</accession>
<name>B1ZTY9_OPITP</name>